<sequence length="50" mass="5564">MKQIVLLNGFHAADSSSCVQRTKIRGAVMIMSHSMRSIQRSFSRTGQDVP</sequence>
<name>F0WDB2_9STRA</name>
<dbReference type="HOGENOM" id="CLU_3128214_0_0_1"/>
<reference evidence="1" key="2">
    <citation type="submission" date="2011-02" db="EMBL/GenBank/DDBJ databases">
        <authorList>
            <person name="MacLean D."/>
        </authorList>
    </citation>
    <scope>NUCLEOTIDE SEQUENCE</scope>
</reference>
<gene>
    <name evidence="1" type="primary">AlNc14C65G4632</name>
    <name evidence="1" type="ORF">ALNC14_053270</name>
</gene>
<reference evidence="1" key="1">
    <citation type="journal article" date="2011" name="PLoS Biol.">
        <title>Gene gain and loss during evolution of obligate parasitism in the white rust pathogen of Arabidopsis thaliana.</title>
        <authorList>
            <person name="Kemen E."/>
            <person name="Gardiner A."/>
            <person name="Schultz-Larsen T."/>
            <person name="Kemen A.C."/>
            <person name="Balmuth A.L."/>
            <person name="Robert-Seilaniantz A."/>
            <person name="Bailey K."/>
            <person name="Holub E."/>
            <person name="Studholme D.J."/>
            <person name="Maclean D."/>
            <person name="Jones J.D."/>
        </authorList>
    </citation>
    <scope>NUCLEOTIDE SEQUENCE</scope>
</reference>
<proteinExistence type="predicted"/>
<dbReference type="AlphaFoldDB" id="F0WDB2"/>
<dbReference type="EMBL" id="FR824110">
    <property type="protein sequence ID" value="CCA19184.1"/>
    <property type="molecule type" value="Genomic_DNA"/>
</dbReference>
<accession>F0WDB2</accession>
<evidence type="ECO:0000313" key="1">
    <source>
        <dbReference type="EMBL" id="CCA19184.1"/>
    </source>
</evidence>
<protein>
    <submittedName>
        <fullName evidence="1">AlNc14C65G4632 protein</fullName>
    </submittedName>
</protein>
<organism evidence="1">
    <name type="scientific">Albugo laibachii Nc14</name>
    <dbReference type="NCBI Taxonomy" id="890382"/>
    <lineage>
        <taxon>Eukaryota</taxon>
        <taxon>Sar</taxon>
        <taxon>Stramenopiles</taxon>
        <taxon>Oomycota</taxon>
        <taxon>Peronosporomycetes</taxon>
        <taxon>Albuginales</taxon>
        <taxon>Albuginaceae</taxon>
        <taxon>Albugo</taxon>
    </lineage>
</organism>